<dbReference type="PROSITE" id="PS50072">
    <property type="entry name" value="CSA_PPIASE_2"/>
    <property type="match status" value="1"/>
</dbReference>
<dbReference type="GO" id="GO:0003755">
    <property type="term" value="F:peptidyl-prolyl cis-trans isomerase activity"/>
    <property type="evidence" value="ECO:0007669"/>
    <property type="project" value="UniProtKB-KW"/>
</dbReference>
<dbReference type="PRINTS" id="PR00153">
    <property type="entry name" value="CSAPPISMRASE"/>
</dbReference>
<dbReference type="InterPro" id="IPR044666">
    <property type="entry name" value="Cyclophilin_A-like"/>
</dbReference>
<sequence>QGGDPQGTGTGGPGYRFEDELPNSGEYQVGSLAMANAGPDTNGSQFFVITGPSGVQLPPSYSLFGQVIDGLEVAEAIQSSPTGAQDRPLEDAVIESVTISEVEG</sequence>
<organism evidence="6">
    <name type="scientific">marine metagenome</name>
    <dbReference type="NCBI Taxonomy" id="408172"/>
    <lineage>
        <taxon>unclassified sequences</taxon>
        <taxon>metagenomes</taxon>
        <taxon>ecological metagenomes</taxon>
    </lineage>
</organism>
<evidence type="ECO:0000313" key="6">
    <source>
        <dbReference type="EMBL" id="SVE06196.1"/>
    </source>
</evidence>
<evidence type="ECO:0000259" key="5">
    <source>
        <dbReference type="PROSITE" id="PS50072"/>
    </source>
</evidence>
<name>A0A383AE87_9ZZZZ</name>
<dbReference type="SUPFAM" id="SSF50891">
    <property type="entry name" value="Cyclophilin-like"/>
    <property type="match status" value="1"/>
</dbReference>
<evidence type="ECO:0000256" key="2">
    <source>
        <dbReference type="ARBA" id="ARBA00023110"/>
    </source>
</evidence>
<dbReference type="PANTHER" id="PTHR45625:SF4">
    <property type="entry name" value="PEPTIDYLPROLYL ISOMERASE DOMAIN AND WD REPEAT-CONTAINING PROTEIN 1"/>
    <property type="match status" value="1"/>
</dbReference>
<evidence type="ECO:0000256" key="4">
    <source>
        <dbReference type="SAM" id="MobiDB-lite"/>
    </source>
</evidence>
<dbReference type="PANTHER" id="PTHR45625">
    <property type="entry name" value="PEPTIDYL-PROLYL CIS-TRANS ISOMERASE-RELATED"/>
    <property type="match status" value="1"/>
</dbReference>
<reference evidence="6" key="1">
    <citation type="submission" date="2018-05" db="EMBL/GenBank/DDBJ databases">
        <authorList>
            <person name="Lanie J.A."/>
            <person name="Ng W.-L."/>
            <person name="Kazmierczak K.M."/>
            <person name="Andrzejewski T.M."/>
            <person name="Davidsen T.M."/>
            <person name="Wayne K.J."/>
            <person name="Tettelin H."/>
            <person name="Glass J.I."/>
            <person name="Rusch D."/>
            <person name="Podicherti R."/>
            <person name="Tsui H.-C.T."/>
            <person name="Winkler M.E."/>
        </authorList>
    </citation>
    <scope>NUCLEOTIDE SEQUENCE</scope>
</reference>
<feature type="compositionally biased region" description="Gly residues" evidence="4">
    <location>
        <begin position="1"/>
        <end position="14"/>
    </location>
</feature>
<feature type="domain" description="PPIase cyclophilin-type" evidence="5">
    <location>
        <begin position="1"/>
        <end position="99"/>
    </location>
</feature>
<dbReference type="Pfam" id="PF00160">
    <property type="entry name" value="Pro_isomerase"/>
    <property type="match status" value="1"/>
</dbReference>
<feature type="region of interest" description="Disordered" evidence="4">
    <location>
        <begin position="79"/>
        <end position="104"/>
    </location>
</feature>
<dbReference type="InterPro" id="IPR029000">
    <property type="entry name" value="Cyclophilin-like_dom_sf"/>
</dbReference>
<dbReference type="EMBL" id="UINC01191509">
    <property type="protein sequence ID" value="SVE06196.1"/>
    <property type="molecule type" value="Genomic_DNA"/>
</dbReference>
<dbReference type="Gene3D" id="2.40.100.10">
    <property type="entry name" value="Cyclophilin-like"/>
    <property type="match status" value="1"/>
</dbReference>
<keyword evidence="3" id="KW-0413">Isomerase</keyword>
<proteinExistence type="predicted"/>
<keyword evidence="2" id="KW-0697">Rotamase</keyword>
<dbReference type="InterPro" id="IPR002130">
    <property type="entry name" value="Cyclophilin-type_PPIase_dom"/>
</dbReference>
<gene>
    <name evidence="6" type="ORF">METZ01_LOCUS459050</name>
</gene>
<feature type="non-terminal residue" evidence="6">
    <location>
        <position position="1"/>
    </location>
</feature>
<evidence type="ECO:0000256" key="3">
    <source>
        <dbReference type="ARBA" id="ARBA00023235"/>
    </source>
</evidence>
<evidence type="ECO:0000256" key="1">
    <source>
        <dbReference type="ARBA" id="ARBA00013194"/>
    </source>
</evidence>
<protein>
    <recommendedName>
        <fullName evidence="1">peptidylprolyl isomerase</fullName>
        <ecNumber evidence="1">5.2.1.8</ecNumber>
    </recommendedName>
</protein>
<dbReference type="AlphaFoldDB" id="A0A383AE87"/>
<accession>A0A383AE87</accession>
<feature type="region of interest" description="Disordered" evidence="4">
    <location>
        <begin position="1"/>
        <end position="23"/>
    </location>
</feature>
<dbReference type="EC" id="5.2.1.8" evidence="1"/>